<dbReference type="Pfam" id="PF05199">
    <property type="entry name" value="GMC_oxred_C"/>
    <property type="match status" value="1"/>
</dbReference>
<accession>A1B0W1</accession>
<dbReference type="GeneID" id="93452268"/>
<dbReference type="SUPFAM" id="SSF54373">
    <property type="entry name" value="FAD-linked reductases, C-terminal domain"/>
    <property type="match status" value="1"/>
</dbReference>
<dbReference type="HOGENOM" id="CLU_002865_7_1_5"/>
<keyword evidence="3 6" id="KW-0285">Flavoprotein</keyword>
<evidence type="ECO:0000256" key="3">
    <source>
        <dbReference type="ARBA" id="ARBA00022630"/>
    </source>
</evidence>
<dbReference type="PANTHER" id="PTHR11552">
    <property type="entry name" value="GLUCOSE-METHANOL-CHOLINE GMC OXIDOREDUCTASE"/>
    <property type="match status" value="1"/>
</dbReference>
<evidence type="ECO:0000256" key="4">
    <source>
        <dbReference type="ARBA" id="ARBA00022827"/>
    </source>
</evidence>
<evidence type="ECO:0000259" key="8">
    <source>
        <dbReference type="PROSITE" id="PS00624"/>
    </source>
</evidence>
<comment type="cofactor">
    <cofactor evidence="1 5">
        <name>FAD</name>
        <dbReference type="ChEBI" id="CHEBI:57692"/>
    </cofactor>
</comment>
<dbReference type="GO" id="GO:0016020">
    <property type="term" value="C:membrane"/>
    <property type="evidence" value="ECO:0007669"/>
    <property type="project" value="TreeGrafter"/>
</dbReference>
<dbReference type="eggNOG" id="COG2303">
    <property type="taxonomic scope" value="Bacteria"/>
</dbReference>
<dbReference type="InterPro" id="IPR036188">
    <property type="entry name" value="FAD/NAD-bd_sf"/>
</dbReference>
<dbReference type="EnsemblBacteria" id="ABL69155">
    <property type="protein sequence ID" value="ABL69155"/>
    <property type="gene ID" value="Pden_1044"/>
</dbReference>
<dbReference type="GO" id="GO:0050660">
    <property type="term" value="F:flavin adenine dinucleotide binding"/>
    <property type="evidence" value="ECO:0007669"/>
    <property type="project" value="InterPro"/>
</dbReference>
<keyword evidence="10" id="KW-1185">Reference proteome</keyword>
<evidence type="ECO:0000256" key="1">
    <source>
        <dbReference type="ARBA" id="ARBA00001974"/>
    </source>
</evidence>
<dbReference type="AlphaFoldDB" id="A1B0W1"/>
<feature type="domain" description="Glucose-methanol-choline oxidoreductase N-terminal" evidence="8">
    <location>
        <begin position="262"/>
        <end position="276"/>
    </location>
</feature>
<dbReference type="SUPFAM" id="SSF51905">
    <property type="entry name" value="FAD/NAD(P)-binding domain"/>
    <property type="match status" value="1"/>
</dbReference>
<evidence type="ECO:0000313" key="9">
    <source>
        <dbReference type="EMBL" id="ABL69155.1"/>
    </source>
</evidence>
<keyword evidence="4 5" id="KW-0274">FAD</keyword>
<evidence type="ECO:0000259" key="7">
    <source>
        <dbReference type="PROSITE" id="PS00623"/>
    </source>
</evidence>
<dbReference type="Gene3D" id="3.30.410.40">
    <property type="match status" value="1"/>
</dbReference>
<dbReference type="RefSeq" id="WP_011747375.1">
    <property type="nucleotide sequence ID" value="NC_008686.1"/>
</dbReference>
<dbReference type="PIRSF" id="PIRSF000137">
    <property type="entry name" value="Alcohol_oxidase"/>
    <property type="match status" value="1"/>
</dbReference>
<reference evidence="10" key="1">
    <citation type="submission" date="2006-12" db="EMBL/GenBank/DDBJ databases">
        <title>Complete sequence of chromosome 1 of Paracoccus denitrificans PD1222.</title>
        <authorList>
            <person name="Copeland A."/>
            <person name="Lucas S."/>
            <person name="Lapidus A."/>
            <person name="Barry K."/>
            <person name="Detter J.C."/>
            <person name="Glavina del Rio T."/>
            <person name="Hammon N."/>
            <person name="Israni S."/>
            <person name="Dalin E."/>
            <person name="Tice H."/>
            <person name="Pitluck S."/>
            <person name="Munk A.C."/>
            <person name="Brettin T."/>
            <person name="Bruce D."/>
            <person name="Han C."/>
            <person name="Tapia R."/>
            <person name="Gilna P."/>
            <person name="Schmutz J."/>
            <person name="Larimer F."/>
            <person name="Land M."/>
            <person name="Hauser L."/>
            <person name="Kyrpides N."/>
            <person name="Lykidis A."/>
            <person name="Spiro S."/>
            <person name="Richardson D.J."/>
            <person name="Moir J.W.B."/>
            <person name="Ferguson S.J."/>
            <person name="van Spanning R.J.M."/>
            <person name="Richardson P."/>
        </authorList>
    </citation>
    <scope>NUCLEOTIDE SEQUENCE [LARGE SCALE GENOMIC DNA]</scope>
    <source>
        <strain evidence="10">Pd 1222</strain>
    </source>
</reference>
<comment type="similarity">
    <text evidence="2 6">Belongs to the GMC oxidoreductase family.</text>
</comment>
<proteinExistence type="inferred from homology"/>
<dbReference type="NCBIfam" id="NF002550">
    <property type="entry name" value="PRK02106.1"/>
    <property type="match status" value="1"/>
</dbReference>
<dbReference type="PANTHER" id="PTHR11552:SF147">
    <property type="entry name" value="CHOLINE DEHYDROGENASE, MITOCHONDRIAL"/>
    <property type="match status" value="1"/>
</dbReference>
<dbReference type="PROSITE" id="PS00623">
    <property type="entry name" value="GMC_OXRED_1"/>
    <property type="match status" value="1"/>
</dbReference>
<evidence type="ECO:0000256" key="5">
    <source>
        <dbReference type="PIRSR" id="PIRSR000137-2"/>
    </source>
</evidence>
<dbReference type="InterPro" id="IPR012132">
    <property type="entry name" value="GMC_OxRdtase"/>
</dbReference>
<dbReference type="OrthoDB" id="9785276at2"/>
<dbReference type="InterPro" id="IPR000172">
    <property type="entry name" value="GMC_OxRdtase_N"/>
</dbReference>
<evidence type="ECO:0000256" key="2">
    <source>
        <dbReference type="ARBA" id="ARBA00010790"/>
    </source>
</evidence>
<feature type="domain" description="Glucose-methanol-choline oxidoreductase N-terminal" evidence="7">
    <location>
        <begin position="90"/>
        <end position="113"/>
    </location>
</feature>
<dbReference type="STRING" id="318586.Pden_1044"/>
<dbReference type="Gene3D" id="3.50.50.60">
    <property type="entry name" value="FAD/NAD(P)-binding domain"/>
    <property type="match status" value="1"/>
</dbReference>
<dbReference type="GO" id="GO:0008812">
    <property type="term" value="F:choline dehydrogenase activity"/>
    <property type="evidence" value="ECO:0007669"/>
    <property type="project" value="TreeGrafter"/>
</dbReference>
<dbReference type="EMBL" id="CP000489">
    <property type="protein sequence ID" value="ABL69155.1"/>
    <property type="molecule type" value="Genomic_DNA"/>
</dbReference>
<dbReference type="GO" id="GO:0019285">
    <property type="term" value="P:glycine betaine biosynthetic process from choline"/>
    <property type="evidence" value="ECO:0007669"/>
    <property type="project" value="TreeGrafter"/>
</dbReference>
<dbReference type="PROSITE" id="PS00624">
    <property type="entry name" value="GMC_OXRED_2"/>
    <property type="match status" value="1"/>
</dbReference>
<evidence type="ECO:0000256" key="6">
    <source>
        <dbReference type="RuleBase" id="RU003968"/>
    </source>
</evidence>
<dbReference type="InterPro" id="IPR007867">
    <property type="entry name" value="GMC_OxRtase_C"/>
</dbReference>
<dbReference type="Pfam" id="PF00732">
    <property type="entry name" value="GMC_oxred_N"/>
    <property type="match status" value="1"/>
</dbReference>
<dbReference type="Proteomes" id="UP000000361">
    <property type="component" value="Chromosome 1"/>
</dbReference>
<sequence length="555" mass="61321">MATLLRAPKRKKYDYVVIGSGSAGSVMAARLAEDGKNRVLLLEAGPSDQHIHIRMPAALGLPLGSDRFNWRFESEPEPGLNGRTILEARGKVLGGSSSINGMNWVRGNPWDYDNWAAMGLEGWSYAEILPYFRRAESFDKGANDYRGDKGPMLVETCKAEGPLYDAFIQSAKQAGMRHVEDHNAYRQEGVHITQRNVGKGIRWSSSQGYIHARGNQPNLDVVVGGRLLKINFSNRRATRADILVNGERQSVEIDGEIILCAGALNSPQLLQLSGIGPADMLRSVGIEVLADMPGVGAGLKDHVAAPVQYRATQNVSAARHLNNFGKLKLGLQWLLAKKGLGATNFFEVGVFMRTRPEIAVPNVQFEFVPMLGEMQHGSVKLENGFQYFFSLMRPKSEGRVWLRDANPLSAPRFVFNYFAHEEDRRDAIDAVRAIRHVVSQPAWAPYRGEEVTPGKQLQTDEQIMEFLRQEAGTNYHPSCSARMGNDDNSVVDAQARVHGFDNLRVVDASIMPEIVSGNLNAPVIMMAEKLSDVVLGKQPLPRSEAPYYRPEGDAA</sequence>
<evidence type="ECO:0000313" key="10">
    <source>
        <dbReference type="Proteomes" id="UP000000361"/>
    </source>
</evidence>
<feature type="binding site" evidence="5">
    <location>
        <position position="92"/>
    </location>
    <ligand>
        <name>FAD</name>
        <dbReference type="ChEBI" id="CHEBI:57692"/>
    </ligand>
</feature>
<protein>
    <submittedName>
        <fullName evidence="9">Glucose-methanol-choline oxidoreductase</fullName>
    </submittedName>
</protein>
<dbReference type="KEGG" id="pde:Pden_1044"/>
<gene>
    <name evidence="9" type="ordered locus">Pden_1044</name>
</gene>
<name>A1B0W1_PARDP</name>
<organism evidence="9 10">
    <name type="scientific">Paracoccus denitrificans (strain Pd 1222)</name>
    <dbReference type="NCBI Taxonomy" id="318586"/>
    <lineage>
        <taxon>Bacteria</taxon>
        <taxon>Pseudomonadati</taxon>
        <taxon>Pseudomonadota</taxon>
        <taxon>Alphaproteobacteria</taxon>
        <taxon>Rhodobacterales</taxon>
        <taxon>Paracoccaceae</taxon>
        <taxon>Paracoccus</taxon>
    </lineage>
</organism>